<dbReference type="Pfam" id="PF02803">
    <property type="entry name" value="Thiolase_C"/>
    <property type="match status" value="1"/>
</dbReference>
<keyword evidence="6" id="KW-1185">Reference proteome</keyword>
<gene>
    <name evidence="5" type="ORF">K6753_14425</name>
</gene>
<keyword evidence="2" id="KW-0808">Transferase</keyword>
<proteinExistence type="inferred from homology"/>
<dbReference type="SUPFAM" id="SSF53901">
    <property type="entry name" value="Thiolase-like"/>
    <property type="match status" value="1"/>
</dbReference>
<feature type="domain" description="Thiolase C-terminal" evidence="4">
    <location>
        <begin position="51"/>
        <end position="97"/>
    </location>
</feature>
<feature type="non-terminal residue" evidence="5">
    <location>
        <position position="97"/>
    </location>
</feature>
<evidence type="ECO:0000256" key="1">
    <source>
        <dbReference type="ARBA" id="ARBA00010982"/>
    </source>
</evidence>
<sequence>GIVTPANASNLNDGASALVLVSRAKGEELGLKPLAKIVCTSPAAIISQCAHKLLAYADAALKPIDFPIAPTVALPAAIKKAGLTKDDIALYEINEAF</sequence>
<protein>
    <recommendedName>
        <fullName evidence="4">Thiolase C-terminal domain-containing protein</fullName>
    </recommendedName>
</protein>
<dbReference type="Gene3D" id="3.40.47.10">
    <property type="match status" value="1"/>
</dbReference>
<feature type="non-terminal residue" evidence="5">
    <location>
        <position position="1"/>
    </location>
</feature>
<accession>A0ABS7TA05</accession>
<dbReference type="PANTHER" id="PTHR18919:SF156">
    <property type="entry name" value="ACETYL-COA ACETYLTRANSFERASE, MITOCHONDRIAL"/>
    <property type="match status" value="1"/>
</dbReference>
<name>A0ABS7TA05_9GAMM</name>
<evidence type="ECO:0000256" key="2">
    <source>
        <dbReference type="ARBA" id="ARBA00022679"/>
    </source>
</evidence>
<dbReference type="PANTHER" id="PTHR18919">
    <property type="entry name" value="ACETYL-COA C-ACYLTRANSFERASE"/>
    <property type="match status" value="1"/>
</dbReference>
<dbReference type="Proteomes" id="UP001430954">
    <property type="component" value="Unassembled WGS sequence"/>
</dbReference>
<evidence type="ECO:0000259" key="4">
    <source>
        <dbReference type="Pfam" id="PF02803"/>
    </source>
</evidence>
<comment type="similarity">
    <text evidence="1">Belongs to the thiolase-like superfamily. Thiolase family.</text>
</comment>
<evidence type="ECO:0000313" key="5">
    <source>
        <dbReference type="EMBL" id="MBZ4040721.1"/>
    </source>
</evidence>
<dbReference type="EMBL" id="JAINZW010000041">
    <property type="protein sequence ID" value="MBZ4040721.1"/>
    <property type="molecule type" value="Genomic_DNA"/>
</dbReference>
<evidence type="ECO:0000256" key="3">
    <source>
        <dbReference type="ARBA" id="ARBA00023315"/>
    </source>
</evidence>
<reference evidence="5 6" key="1">
    <citation type="submission" date="2021-09" db="EMBL/GenBank/DDBJ databases">
        <title>Lysobacter sp. 13A isolated from the river sediment.</title>
        <authorList>
            <person name="Liu H."/>
            <person name="Li S."/>
            <person name="Mao S."/>
        </authorList>
    </citation>
    <scope>NUCLEOTIDE SEQUENCE [LARGE SCALE GENOMIC DNA]</scope>
    <source>
        <strain evidence="5 6">13A</strain>
    </source>
</reference>
<keyword evidence="3" id="KW-0012">Acyltransferase</keyword>
<evidence type="ECO:0000313" key="6">
    <source>
        <dbReference type="Proteomes" id="UP001430954"/>
    </source>
</evidence>
<dbReference type="InterPro" id="IPR016039">
    <property type="entry name" value="Thiolase-like"/>
</dbReference>
<dbReference type="InterPro" id="IPR020617">
    <property type="entry name" value="Thiolase_C"/>
</dbReference>
<comment type="caution">
    <text evidence="5">The sequence shown here is derived from an EMBL/GenBank/DDBJ whole genome shotgun (WGS) entry which is preliminary data.</text>
</comment>
<organism evidence="5 6">
    <name type="scientific">Novilysobacter selenitireducens</name>
    <dbReference type="NCBI Taxonomy" id="2872639"/>
    <lineage>
        <taxon>Bacteria</taxon>
        <taxon>Pseudomonadati</taxon>
        <taxon>Pseudomonadota</taxon>
        <taxon>Gammaproteobacteria</taxon>
        <taxon>Lysobacterales</taxon>
        <taxon>Lysobacteraceae</taxon>
        <taxon>Novilysobacter</taxon>
    </lineage>
</organism>